<comment type="caution">
    <text evidence="2">The sequence shown here is derived from an EMBL/GenBank/DDBJ whole genome shotgun (WGS) entry which is preliminary data.</text>
</comment>
<accession>X1FY05</accession>
<dbReference type="InterPro" id="IPR057739">
    <property type="entry name" value="Glyco_hydro_29_N"/>
</dbReference>
<dbReference type="InterPro" id="IPR013780">
    <property type="entry name" value="Glyco_hydro_b"/>
</dbReference>
<proteinExistence type="predicted"/>
<feature type="non-terminal residue" evidence="2">
    <location>
        <position position="1"/>
    </location>
</feature>
<dbReference type="EMBL" id="BARU01013216">
    <property type="protein sequence ID" value="GAH34219.1"/>
    <property type="molecule type" value="Genomic_DNA"/>
</dbReference>
<dbReference type="Gene3D" id="3.20.20.80">
    <property type="entry name" value="Glycosidases"/>
    <property type="match status" value="1"/>
</dbReference>
<dbReference type="Pfam" id="PF01120">
    <property type="entry name" value="Alpha_L_fucos"/>
    <property type="match status" value="1"/>
</dbReference>
<gene>
    <name evidence="2" type="ORF">S03H2_23989</name>
</gene>
<organism evidence="2">
    <name type="scientific">marine sediment metagenome</name>
    <dbReference type="NCBI Taxonomy" id="412755"/>
    <lineage>
        <taxon>unclassified sequences</taxon>
        <taxon>metagenomes</taxon>
        <taxon>ecological metagenomes</taxon>
    </lineage>
</organism>
<dbReference type="Gene3D" id="2.60.40.1180">
    <property type="entry name" value="Golgi alpha-mannosidase II"/>
    <property type="match status" value="1"/>
</dbReference>
<sequence length="208" mass="22793">GKEVMISRVIPITCSVQNIERHFPKITLHQVNPDRWQTSTPVPGFNWAYIDDLEDKSPVEIHNSVNALVDGIVDVTSKNGVTLLGVAPRADGTLPESQVEILNQLGDWMKINKTALHGTDWHSPCEAGSLRFTVKGDYLHAIDLEKPGIPEVVPGVTPEPGSVIRMLGSNKDLSWHQDGSNLVIDELPDPLPCDHAWAFRIELSGAGN</sequence>
<feature type="domain" description="Glycoside hydrolase family 29 N-terminal" evidence="1">
    <location>
        <begin position="27"/>
        <end position="113"/>
    </location>
</feature>
<name>X1FY05_9ZZZZ</name>
<dbReference type="GO" id="GO:0004560">
    <property type="term" value="F:alpha-L-fucosidase activity"/>
    <property type="evidence" value="ECO:0007669"/>
    <property type="project" value="InterPro"/>
</dbReference>
<protein>
    <recommendedName>
        <fullName evidence="1">Glycoside hydrolase family 29 N-terminal domain-containing protein</fullName>
    </recommendedName>
</protein>
<dbReference type="AlphaFoldDB" id="X1FY05"/>
<evidence type="ECO:0000259" key="1">
    <source>
        <dbReference type="Pfam" id="PF01120"/>
    </source>
</evidence>
<reference evidence="2" key="1">
    <citation type="journal article" date="2014" name="Front. Microbiol.">
        <title>High frequency of phylogenetically diverse reductive dehalogenase-homologous genes in deep subseafloor sedimentary metagenomes.</title>
        <authorList>
            <person name="Kawai M."/>
            <person name="Futagami T."/>
            <person name="Toyoda A."/>
            <person name="Takaki Y."/>
            <person name="Nishi S."/>
            <person name="Hori S."/>
            <person name="Arai W."/>
            <person name="Tsubouchi T."/>
            <person name="Morono Y."/>
            <person name="Uchiyama I."/>
            <person name="Ito T."/>
            <person name="Fujiyama A."/>
            <person name="Inagaki F."/>
            <person name="Takami H."/>
        </authorList>
    </citation>
    <scope>NUCLEOTIDE SEQUENCE</scope>
    <source>
        <strain evidence="2">Expedition CK06-06</strain>
    </source>
</reference>
<evidence type="ECO:0000313" key="2">
    <source>
        <dbReference type="EMBL" id="GAH34219.1"/>
    </source>
</evidence>
<dbReference type="SUPFAM" id="SSF51445">
    <property type="entry name" value="(Trans)glycosidases"/>
    <property type="match status" value="1"/>
</dbReference>
<dbReference type="InterPro" id="IPR017853">
    <property type="entry name" value="GH"/>
</dbReference>
<dbReference type="GO" id="GO:0005975">
    <property type="term" value="P:carbohydrate metabolic process"/>
    <property type="evidence" value="ECO:0007669"/>
    <property type="project" value="InterPro"/>
</dbReference>